<feature type="chain" id="PRO_5046349714" evidence="2">
    <location>
        <begin position="24"/>
        <end position="118"/>
    </location>
</feature>
<feature type="compositionally biased region" description="Polar residues" evidence="1">
    <location>
        <begin position="74"/>
        <end position="89"/>
    </location>
</feature>
<proteinExistence type="predicted"/>
<protein>
    <submittedName>
        <fullName evidence="3">Uncharacterized protein</fullName>
    </submittedName>
</protein>
<organism evidence="3 4">
    <name type="scientific">Herbiconiux daphne</name>
    <dbReference type="NCBI Taxonomy" id="2970914"/>
    <lineage>
        <taxon>Bacteria</taxon>
        <taxon>Bacillati</taxon>
        <taxon>Actinomycetota</taxon>
        <taxon>Actinomycetes</taxon>
        <taxon>Micrococcales</taxon>
        <taxon>Microbacteriaceae</taxon>
        <taxon>Herbiconiux</taxon>
    </lineage>
</organism>
<sequence>MKKSITLATTIALAAVIGTTASADTINGIQVVSNDGHTIVLANGQKAHIDNNKVYMDYIGEVVLSPDVKPVDIPNQQDPTNKVPTQTVEQGIPTPTQQTPDTPKVPTTPNQQVPTKTP</sequence>
<dbReference type="EMBL" id="JANLCJ010000792">
    <property type="protein sequence ID" value="MCS5737528.1"/>
    <property type="molecule type" value="Genomic_DNA"/>
</dbReference>
<gene>
    <name evidence="3" type="ORF">N1032_27735</name>
</gene>
<comment type="caution">
    <text evidence="3">The sequence shown here is derived from an EMBL/GenBank/DDBJ whole genome shotgun (WGS) entry which is preliminary data.</text>
</comment>
<evidence type="ECO:0000256" key="1">
    <source>
        <dbReference type="SAM" id="MobiDB-lite"/>
    </source>
</evidence>
<feature type="non-terminal residue" evidence="3">
    <location>
        <position position="118"/>
    </location>
</feature>
<keyword evidence="2" id="KW-0732">Signal</keyword>
<evidence type="ECO:0000256" key="2">
    <source>
        <dbReference type="SAM" id="SignalP"/>
    </source>
</evidence>
<keyword evidence="4" id="KW-1185">Reference proteome</keyword>
<feature type="compositionally biased region" description="Low complexity" evidence="1">
    <location>
        <begin position="93"/>
        <end position="109"/>
    </location>
</feature>
<reference evidence="3" key="1">
    <citation type="submission" date="2022-08" db="EMBL/GenBank/DDBJ databases">
        <authorList>
            <person name="Deng Y."/>
            <person name="Han X.-F."/>
            <person name="Zhang Y.-Q."/>
        </authorList>
    </citation>
    <scope>NUCLEOTIDE SEQUENCE</scope>
    <source>
        <strain evidence="3">CPCC 203386</strain>
    </source>
</reference>
<dbReference type="RefSeq" id="WP_259543952.1">
    <property type="nucleotide sequence ID" value="NZ_JANLCJ010000792.1"/>
</dbReference>
<feature type="region of interest" description="Disordered" evidence="1">
    <location>
        <begin position="69"/>
        <end position="118"/>
    </location>
</feature>
<feature type="signal peptide" evidence="2">
    <location>
        <begin position="1"/>
        <end position="23"/>
    </location>
</feature>
<evidence type="ECO:0000313" key="3">
    <source>
        <dbReference type="EMBL" id="MCS5737528.1"/>
    </source>
</evidence>
<accession>A0ABT2HCB6</accession>
<dbReference type="Proteomes" id="UP001165586">
    <property type="component" value="Unassembled WGS sequence"/>
</dbReference>
<evidence type="ECO:0000313" key="4">
    <source>
        <dbReference type="Proteomes" id="UP001165586"/>
    </source>
</evidence>
<name>A0ABT2HCB6_9MICO</name>